<name>A0ACC6M2D2_9BACI</name>
<organism evidence="1 2">
    <name type="scientific">Gracilibacillus pellucidus</name>
    <dbReference type="NCBI Taxonomy" id="3095368"/>
    <lineage>
        <taxon>Bacteria</taxon>
        <taxon>Bacillati</taxon>
        <taxon>Bacillota</taxon>
        <taxon>Bacilli</taxon>
        <taxon>Bacillales</taxon>
        <taxon>Bacillaceae</taxon>
        <taxon>Gracilibacillus</taxon>
    </lineage>
</organism>
<sequence length="388" mass="45529">MKKEMEGLTMVWFLCLVLFILLIILDYQIGRYLYTRYNNSQHYAASIDKVEVYAQGEELFRAMKDDIKKAKQSIDMQFFTIRNDKMSNEIYQLLIEKQLEGIRVRLLTDWAGSIKFRSKWLQQKLQMKKTNIPRLPFFYHMQQRNHRKVLVIDQCISYMGGFNLGDEYIGKDPQLGKWRDYHLRMTGTISNVLQDCFDNDWGEVSKVTTSGDVKVLSTEGHMLEEELLPYIKEAKQSIEIGSPYFVPTKRLDEALEDALNRGVKVTILYPAKTDHLIAKAAALPYLKKMKEAGATIYLYHNGFFHGKVFFFDQKICDVGTANFDRRSMQLNQELNLLVTNDHPMYQKLRKTFDIDLRDSHEMSLKWVKHQPMHMKLLSVVSIFFRGLI</sequence>
<dbReference type="Proteomes" id="UP001277972">
    <property type="component" value="Unassembled WGS sequence"/>
</dbReference>
<evidence type="ECO:0000313" key="1">
    <source>
        <dbReference type="EMBL" id="MDX8045035.1"/>
    </source>
</evidence>
<gene>
    <name evidence="1" type="ORF">SH601_03465</name>
</gene>
<accession>A0ACC6M2D2</accession>
<keyword evidence="2" id="KW-1185">Reference proteome</keyword>
<dbReference type="EMBL" id="JAWZSR010000002">
    <property type="protein sequence ID" value="MDX8045035.1"/>
    <property type="molecule type" value="Genomic_DNA"/>
</dbReference>
<comment type="caution">
    <text evidence="1">The sequence shown here is derived from an EMBL/GenBank/DDBJ whole genome shotgun (WGS) entry which is preliminary data.</text>
</comment>
<evidence type="ECO:0000313" key="2">
    <source>
        <dbReference type="Proteomes" id="UP001277972"/>
    </source>
</evidence>
<protein>
    <submittedName>
        <fullName evidence="1">Phospholipase D-like domain-containing protein</fullName>
    </submittedName>
</protein>
<proteinExistence type="predicted"/>
<reference evidence="1" key="1">
    <citation type="submission" date="2023-11" db="EMBL/GenBank/DDBJ databases">
        <title>Gracilibacillus pellucida a moderately halophilic bacterium isolated from saline soil in Xinjiang province.</title>
        <authorList>
            <person name="Zhang Z."/>
            <person name="Tan F."/>
            <person name="Wang Y."/>
            <person name="Xia M."/>
        </authorList>
    </citation>
    <scope>NUCLEOTIDE SEQUENCE</scope>
    <source>
        <strain evidence="1">S3-1-1</strain>
    </source>
</reference>